<feature type="domain" description="Fibronectin-III type-like" evidence="2">
    <location>
        <begin position="351"/>
        <end position="431"/>
    </location>
</feature>
<sequence>MRALPVAVVILLLLAPVAGVIPPAAAGTQDSVGSSDALDSVGSTPSAPTSAAPASAAPPSLALDGGQSHPAPQQVDDANLTFRTLSTPDGVESRTGSTARGANIGPSLDFSVDEANAAMETAGVVQRIEGAETSTERQRRILAAINQIERDEVSLNSRQTEAFSAHASGELSNRELLDELVRIAATAREYDQRLEELDALAEETDGFSSPTRLDELQVALQVYEGPVRSHALATARGETGPADIHVASTSESIVLSTIVDGEYVREVFRVDRWDRGGGSISNDDAIEATSAAYPETASLREPDAFGAGSVQRITIPHEFGLLRTFVSGGTEAVFVEHQRIDLGTFPDTDSVAEAGDGFNVTVDRSYAGGPVTVTVLDDETGEPVSDVTVTKSVGDGDSRAIGSTDSDGVVRTLSPASSYRITVVDEPRVVVVDGIEPIATPSPIENGTASNG</sequence>
<evidence type="ECO:0000313" key="6">
    <source>
        <dbReference type="Proteomes" id="UP001596333"/>
    </source>
</evidence>
<dbReference type="InterPro" id="IPR055520">
    <property type="entry name" value="DUF7094"/>
</dbReference>
<keyword evidence="6" id="KW-1185">Reference proteome</keyword>
<dbReference type="Pfam" id="PF23374">
    <property type="entry name" value="Fn3_arc"/>
    <property type="match status" value="1"/>
</dbReference>
<dbReference type="Pfam" id="PF23379">
    <property type="entry name" value="DUF7096"/>
    <property type="match status" value="1"/>
</dbReference>
<dbReference type="AlphaFoldDB" id="A0ABD5UEE4"/>
<evidence type="ECO:0000259" key="4">
    <source>
        <dbReference type="Pfam" id="PF23379"/>
    </source>
</evidence>
<name>A0ABD5UEE4_9EURY</name>
<dbReference type="InterPro" id="IPR056397">
    <property type="entry name" value="Fn3_arc"/>
</dbReference>
<dbReference type="Proteomes" id="UP001596333">
    <property type="component" value="Unassembled WGS sequence"/>
</dbReference>
<feature type="compositionally biased region" description="Low complexity" evidence="1">
    <location>
        <begin position="43"/>
        <end position="63"/>
    </location>
</feature>
<comment type="caution">
    <text evidence="5">The sequence shown here is derived from an EMBL/GenBank/DDBJ whole genome shotgun (WGS) entry which is preliminary data.</text>
</comment>
<organism evidence="5 6">
    <name type="scientific">Halorubrum trueperi</name>
    <dbReference type="NCBI Taxonomy" id="2004704"/>
    <lineage>
        <taxon>Archaea</taxon>
        <taxon>Methanobacteriati</taxon>
        <taxon>Methanobacteriota</taxon>
        <taxon>Stenosarchaea group</taxon>
        <taxon>Halobacteria</taxon>
        <taxon>Halobacteriales</taxon>
        <taxon>Haloferacaceae</taxon>
        <taxon>Halorubrum</taxon>
    </lineage>
</organism>
<dbReference type="Pfam" id="PF23375">
    <property type="entry name" value="DUF7094"/>
    <property type="match status" value="1"/>
</dbReference>
<dbReference type="RefSeq" id="WP_379763920.1">
    <property type="nucleotide sequence ID" value="NZ_JBHSXI010000001.1"/>
</dbReference>
<gene>
    <name evidence="5" type="ORF">ACFQEY_01065</name>
</gene>
<evidence type="ECO:0000259" key="2">
    <source>
        <dbReference type="Pfam" id="PF23374"/>
    </source>
</evidence>
<accession>A0ABD5UEE4</accession>
<dbReference type="EMBL" id="JBHSXI010000001">
    <property type="protein sequence ID" value="MFC6887649.1"/>
    <property type="molecule type" value="Genomic_DNA"/>
</dbReference>
<feature type="domain" description="DUF7096" evidence="4">
    <location>
        <begin position="2"/>
        <end position="239"/>
    </location>
</feature>
<evidence type="ECO:0000259" key="3">
    <source>
        <dbReference type="Pfam" id="PF23375"/>
    </source>
</evidence>
<evidence type="ECO:0000313" key="5">
    <source>
        <dbReference type="EMBL" id="MFC6887649.1"/>
    </source>
</evidence>
<evidence type="ECO:0008006" key="7">
    <source>
        <dbReference type="Google" id="ProtNLM"/>
    </source>
</evidence>
<evidence type="ECO:0000256" key="1">
    <source>
        <dbReference type="SAM" id="MobiDB-lite"/>
    </source>
</evidence>
<feature type="domain" description="DUF7094" evidence="3">
    <location>
        <begin position="244"/>
        <end position="346"/>
    </location>
</feature>
<reference evidence="5 6" key="1">
    <citation type="journal article" date="2019" name="Int. J. Syst. Evol. Microbiol.">
        <title>The Global Catalogue of Microorganisms (GCM) 10K type strain sequencing project: providing services to taxonomists for standard genome sequencing and annotation.</title>
        <authorList>
            <consortium name="The Broad Institute Genomics Platform"/>
            <consortium name="The Broad Institute Genome Sequencing Center for Infectious Disease"/>
            <person name="Wu L."/>
            <person name="Ma J."/>
        </authorList>
    </citation>
    <scope>NUCLEOTIDE SEQUENCE [LARGE SCALE GENOMIC DNA]</scope>
    <source>
        <strain evidence="5 6">Y73</strain>
    </source>
</reference>
<dbReference type="InterPro" id="IPR055522">
    <property type="entry name" value="DUF7096"/>
</dbReference>
<protein>
    <recommendedName>
        <fullName evidence="7">Carboxypeptidase regulatory-like domain-containing protein</fullName>
    </recommendedName>
</protein>
<feature type="region of interest" description="Disordered" evidence="1">
    <location>
        <begin position="26"/>
        <end position="106"/>
    </location>
</feature>
<proteinExistence type="predicted"/>